<dbReference type="EMBL" id="JQHM01000008">
    <property type="protein sequence ID" value="KFX03561.1"/>
    <property type="molecule type" value="Genomic_DNA"/>
</dbReference>
<protein>
    <submittedName>
        <fullName evidence="1">Uncharacterized protein</fullName>
    </submittedName>
</protein>
<dbReference type="RefSeq" id="WP_039325139.1">
    <property type="nucleotide sequence ID" value="NZ_JQHM01000008.1"/>
</dbReference>
<dbReference type="AlphaFoldDB" id="A0A093S0E7"/>
<organism evidence="1 2">
    <name type="scientific">Pectobacterium betavasculorum</name>
    <dbReference type="NCBI Taxonomy" id="55207"/>
    <lineage>
        <taxon>Bacteria</taxon>
        <taxon>Pseudomonadati</taxon>
        <taxon>Pseudomonadota</taxon>
        <taxon>Gammaproteobacteria</taxon>
        <taxon>Enterobacterales</taxon>
        <taxon>Pectobacteriaceae</taxon>
        <taxon>Pectobacterium</taxon>
    </lineage>
</organism>
<gene>
    <name evidence="1" type="ORF">KP22_15920</name>
</gene>
<proteinExistence type="predicted"/>
<evidence type="ECO:0000313" key="1">
    <source>
        <dbReference type="EMBL" id="KFX03561.1"/>
    </source>
</evidence>
<dbReference type="Proteomes" id="UP000032874">
    <property type="component" value="Unassembled WGS sequence"/>
</dbReference>
<comment type="caution">
    <text evidence="1">The sequence shown here is derived from an EMBL/GenBank/DDBJ whole genome shotgun (WGS) entry which is preliminary data.</text>
</comment>
<evidence type="ECO:0000313" key="2">
    <source>
        <dbReference type="Proteomes" id="UP000032874"/>
    </source>
</evidence>
<accession>A0A093S0E7</accession>
<name>A0A093S0E7_9GAMM</name>
<reference evidence="1 2" key="1">
    <citation type="submission" date="2014-08" db="EMBL/GenBank/DDBJ databases">
        <title>Genome sequences of NCPPB Pectobacterium isolates.</title>
        <authorList>
            <person name="Glover R.H."/>
            <person name="Sapp M."/>
            <person name="Elphinstone J."/>
        </authorList>
    </citation>
    <scope>NUCLEOTIDE SEQUENCE [LARGE SCALE GENOMIC DNA]</scope>
    <source>
        <strain evidence="1 2">NCPPB 2795</strain>
    </source>
</reference>
<sequence>MKPIMDYYKLVRASNLLECEVDDIIHFWLTGRIKLQVNLNAEPCSLSRYLPDDRLERSFYRMLGDIYGSDNIYTGRRWFLDNGVESEDSFLDEESNVGLFTYTGKAYGLWDIVPTIVTRFIDEGVVLSDMFGVLDMDNKSGVAFVHGFSSYRRNDFLCFEKPVNVEKTNLIIDHDNLQKIVNFFKIGIWDGKDEEENKSDSYSVGIVDIKKRQRTSSSARNAIKIMLQELYPESIGNYKKISELLEATATSQGKSISFDDYTIGRWLKE</sequence>